<reference evidence="1 2" key="1">
    <citation type="submission" date="2017-05" db="EMBL/GenBank/DDBJ databases">
        <title>Complete genome sequence of Streptomyces sp. SCSIO 03032 revealed the diverse biosynthetic pathways for its bioactive secondary metabolites.</title>
        <authorList>
            <person name="Ma L."/>
            <person name="Zhu Y."/>
            <person name="Zhang W."/>
            <person name="Zhang G."/>
            <person name="Tian X."/>
            <person name="Zhang S."/>
            <person name="Zhang C."/>
        </authorList>
    </citation>
    <scope>NUCLEOTIDE SEQUENCE [LARGE SCALE GENOMIC DNA]</scope>
    <source>
        <strain evidence="1 2">SCSIO 03032</strain>
    </source>
</reference>
<sequence length="284" mass="30497">MRRARARGPIWNCARSSWRPSARARTRWPTRSTTRAHRTTIRFLSALGAHETAHATPSRTQHVFTLGGTVGNPAFRSVRAKIALALPCLVLVMLTAASCSPSDEQPAPSEAPLISAERVCGGTLNEPAASDLRTLTGTQRFRESTVPSATPVDLEDFLTTLRASDFGHDNFCRIYLPQEKLDFATTAFGWTEEAPADFTPEPGHMLFETGASAFTDGNTTSIYFPCRAEGASGSVISARLYDSSQGAGPLQISILNSVSRAVADGLGCLEESGLVEGRPERLTG</sequence>
<gene>
    <name evidence="1" type="ORF">CAG99_06530</name>
</gene>
<evidence type="ECO:0008006" key="3">
    <source>
        <dbReference type="Google" id="ProtNLM"/>
    </source>
</evidence>
<organism evidence="1 2">
    <name type="scientific">Streptomyces marincola</name>
    <dbReference type="NCBI Taxonomy" id="2878388"/>
    <lineage>
        <taxon>Bacteria</taxon>
        <taxon>Bacillati</taxon>
        <taxon>Actinomycetota</taxon>
        <taxon>Actinomycetes</taxon>
        <taxon>Kitasatosporales</taxon>
        <taxon>Streptomycetaceae</taxon>
        <taxon>Streptomyces</taxon>
    </lineage>
</organism>
<protein>
    <recommendedName>
        <fullName evidence="3">DUF3558 domain-containing protein</fullName>
    </recommendedName>
</protein>
<dbReference type="Proteomes" id="UP000194218">
    <property type="component" value="Chromosome"/>
</dbReference>
<dbReference type="KEGG" id="smao:CAG99_06530"/>
<proteinExistence type="predicted"/>
<dbReference type="AlphaFoldDB" id="A0A1W7CUZ1"/>
<name>A0A1W7CUZ1_9ACTN</name>
<evidence type="ECO:0000313" key="2">
    <source>
        <dbReference type="Proteomes" id="UP000194218"/>
    </source>
</evidence>
<accession>A0A1W7CUZ1</accession>
<keyword evidence="2" id="KW-1185">Reference proteome</keyword>
<evidence type="ECO:0000313" key="1">
    <source>
        <dbReference type="EMBL" id="ARQ68557.1"/>
    </source>
</evidence>
<dbReference type="EMBL" id="CP021121">
    <property type="protein sequence ID" value="ARQ68557.1"/>
    <property type="molecule type" value="Genomic_DNA"/>
</dbReference>